<dbReference type="PROSITE" id="PS51841">
    <property type="entry name" value="LTD"/>
    <property type="match status" value="2"/>
</dbReference>
<dbReference type="Gene3D" id="2.60.40.10">
    <property type="entry name" value="Immunoglobulins"/>
    <property type="match status" value="1"/>
</dbReference>
<evidence type="ECO:0000259" key="3">
    <source>
        <dbReference type="PROSITE" id="PS51841"/>
    </source>
</evidence>
<feature type="domain" description="LTD" evidence="3">
    <location>
        <begin position="1"/>
        <end position="148"/>
    </location>
</feature>
<dbReference type="InterPro" id="IPR013783">
    <property type="entry name" value="Ig-like_fold"/>
</dbReference>
<proteinExistence type="predicted"/>
<dbReference type="InterPro" id="IPR035986">
    <property type="entry name" value="PKD_dom_sf"/>
</dbReference>
<evidence type="ECO:0000259" key="2">
    <source>
        <dbReference type="PROSITE" id="PS50093"/>
    </source>
</evidence>
<dbReference type="Pfam" id="PF00932">
    <property type="entry name" value="LTD"/>
    <property type="match status" value="1"/>
</dbReference>
<evidence type="ECO:0008006" key="6">
    <source>
        <dbReference type="Google" id="ProtNLM"/>
    </source>
</evidence>
<dbReference type="EMBL" id="MHQS01000020">
    <property type="protein sequence ID" value="OHA08248.1"/>
    <property type="molecule type" value="Genomic_DNA"/>
</dbReference>
<sequence length="343" mass="35058">MYDPDGTDTGREWVEVYNDGVASVDLTGVSLVEGGTRHKIASYLGGASTIASGAHAIVADRPELFLADYPGVSPVFDSAFSLSNTGETLALSESAESPDVDSVSWPAEAAATGGKSWQRSGEAWVTALATPGTENADAEEVATTTTGTSSSGGGSGVSTHAETPGLSTYSPPPALKVSAGRVRLAPPRTTLRFDPVASVADRISFRWSWGDGGSSRGKVGRHSYRFPGRYAVVLYARTSLGAAAVSRTTVTVAEPEIAVAASPGDGGFIEIRNGGSDELNLGDFSLRAGSGSFTFPEDSIVLPGASVKVPAETLGFALKAGEAASLRYPEGAEVVASTTTATS</sequence>
<dbReference type="Gene3D" id="2.60.40.1260">
    <property type="entry name" value="Lamin Tail domain"/>
    <property type="match status" value="1"/>
</dbReference>
<organism evidence="4 5">
    <name type="scientific">Candidatus Sungbacteria bacterium RIFCSPLOWO2_01_FULL_59_16</name>
    <dbReference type="NCBI Taxonomy" id="1802280"/>
    <lineage>
        <taxon>Bacteria</taxon>
        <taxon>Candidatus Sungiibacteriota</taxon>
    </lineage>
</organism>
<feature type="domain" description="LTD" evidence="3">
    <location>
        <begin position="246"/>
        <end position="343"/>
    </location>
</feature>
<dbReference type="STRING" id="1802280.A3B37_03160"/>
<reference evidence="4 5" key="1">
    <citation type="journal article" date="2016" name="Nat. Commun.">
        <title>Thousands of microbial genomes shed light on interconnected biogeochemical processes in an aquifer system.</title>
        <authorList>
            <person name="Anantharaman K."/>
            <person name="Brown C.T."/>
            <person name="Hug L.A."/>
            <person name="Sharon I."/>
            <person name="Castelle C.J."/>
            <person name="Probst A.J."/>
            <person name="Thomas B.C."/>
            <person name="Singh A."/>
            <person name="Wilkins M.J."/>
            <person name="Karaoz U."/>
            <person name="Brodie E.L."/>
            <person name="Williams K.H."/>
            <person name="Hubbard S.S."/>
            <person name="Banfield J.F."/>
        </authorList>
    </citation>
    <scope>NUCLEOTIDE SEQUENCE [LARGE SCALE GENOMIC DNA]</scope>
</reference>
<feature type="region of interest" description="Disordered" evidence="1">
    <location>
        <begin position="131"/>
        <end position="173"/>
    </location>
</feature>
<dbReference type="InterPro" id="IPR001322">
    <property type="entry name" value="Lamin_tail_dom"/>
</dbReference>
<protein>
    <recommendedName>
        <fullName evidence="6">PKD domain-containing protein</fullName>
    </recommendedName>
</protein>
<dbReference type="AlphaFoldDB" id="A0A1G2L9E2"/>
<accession>A0A1G2L9E2</accession>
<evidence type="ECO:0000256" key="1">
    <source>
        <dbReference type="SAM" id="MobiDB-lite"/>
    </source>
</evidence>
<dbReference type="SUPFAM" id="SSF74853">
    <property type="entry name" value="Lamin A/C globular tail domain"/>
    <property type="match status" value="1"/>
</dbReference>
<evidence type="ECO:0000313" key="5">
    <source>
        <dbReference type="Proteomes" id="UP000176705"/>
    </source>
</evidence>
<gene>
    <name evidence="4" type="ORF">A3B37_03160</name>
</gene>
<dbReference type="CDD" id="cd00146">
    <property type="entry name" value="PKD"/>
    <property type="match status" value="1"/>
</dbReference>
<name>A0A1G2L9E2_9BACT</name>
<evidence type="ECO:0000313" key="4">
    <source>
        <dbReference type="EMBL" id="OHA08248.1"/>
    </source>
</evidence>
<dbReference type="PROSITE" id="PS50093">
    <property type="entry name" value="PKD"/>
    <property type="match status" value="1"/>
</dbReference>
<dbReference type="SUPFAM" id="SSF49299">
    <property type="entry name" value="PKD domain"/>
    <property type="match status" value="1"/>
</dbReference>
<dbReference type="InterPro" id="IPR000601">
    <property type="entry name" value="PKD_dom"/>
</dbReference>
<dbReference type="InterPro" id="IPR036415">
    <property type="entry name" value="Lamin_tail_dom_sf"/>
</dbReference>
<feature type="domain" description="PKD" evidence="2">
    <location>
        <begin position="190"/>
        <end position="259"/>
    </location>
</feature>
<comment type="caution">
    <text evidence="4">The sequence shown here is derived from an EMBL/GenBank/DDBJ whole genome shotgun (WGS) entry which is preliminary data.</text>
</comment>
<dbReference type="Proteomes" id="UP000176705">
    <property type="component" value="Unassembled WGS sequence"/>
</dbReference>
<dbReference type="Pfam" id="PF18911">
    <property type="entry name" value="PKD_4"/>
    <property type="match status" value="1"/>
</dbReference>